<name>A0ABU3SVI6_9ALTE</name>
<keyword evidence="3" id="KW-1185">Reference proteome</keyword>
<protein>
    <submittedName>
        <fullName evidence="2">Twin-arginine translocation signal domain-containing protein</fullName>
    </submittedName>
</protein>
<proteinExistence type="predicted"/>
<organism evidence="2 3">
    <name type="scientific">Paraglaciecola aquimarina</name>
    <dbReference type="NCBI Taxonomy" id="1235557"/>
    <lineage>
        <taxon>Bacteria</taxon>
        <taxon>Pseudomonadati</taxon>
        <taxon>Pseudomonadota</taxon>
        <taxon>Gammaproteobacteria</taxon>
        <taxon>Alteromonadales</taxon>
        <taxon>Alteromonadaceae</taxon>
        <taxon>Paraglaciecola</taxon>
    </lineage>
</organism>
<evidence type="ECO:0000313" key="3">
    <source>
        <dbReference type="Proteomes" id="UP001247805"/>
    </source>
</evidence>
<dbReference type="Proteomes" id="UP001247805">
    <property type="component" value="Unassembled WGS sequence"/>
</dbReference>
<dbReference type="PROSITE" id="PS51318">
    <property type="entry name" value="TAT"/>
    <property type="match status" value="1"/>
</dbReference>
<dbReference type="NCBIfam" id="TIGR01409">
    <property type="entry name" value="TAT_signal_seq"/>
    <property type="match status" value="1"/>
</dbReference>
<dbReference type="InterPro" id="IPR019546">
    <property type="entry name" value="TAT_signal_bac_arc"/>
</dbReference>
<evidence type="ECO:0000256" key="1">
    <source>
        <dbReference type="ARBA" id="ARBA00022729"/>
    </source>
</evidence>
<keyword evidence="1" id="KW-0732">Signal</keyword>
<dbReference type="EMBL" id="JAWDIO010000002">
    <property type="protein sequence ID" value="MDU0353993.1"/>
    <property type="molecule type" value="Genomic_DNA"/>
</dbReference>
<evidence type="ECO:0000313" key="2">
    <source>
        <dbReference type="EMBL" id="MDU0353993.1"/>
    </source>
</evidence>
<dbReference type="InterPro" id="IPR006311">
    <property type="entry name" value="TAT_signal"/>
</dbReference>
<reference evidence="2 3" key="1">
    <citation type="submission" date="2023-10" db="EMBL/GenBank/DDBJ databases">
        <title>Glaciecola aquimarina strain GGW-M5 nov., isolated from a coastal seawater.</title>
        <authorList>
            <person name="Bayburt H."/>
            <person name="Kim J.M."/>
            <person name="Choi B.J."/>
            <person name="Jeon C.O."/>
        </authorList>
    </citation>
    <scope>NUCLEOTIDE SEQUENCE [LARGE SCALE GENOMIC DNA]</scope>
    <source>
        <strain evidence="2 3">KCTC 32108</strain>
    </source>
</reference>
<dbReference type="PROSITE" id="PS51257">
    <property type="entry name" value="PROKAR_LIPOPROTEIN"/>
    <property type="match status" value="1"/>
</dbReference>
<comment type="caution">
    <text evidence="2">The sequence shown here is derived from an EMBL/GenBank/DDBJ whole genome shotgun (WGS) entry which is preliminary data.</text>
</comment>
<dbReference type="RefSeq" id="WP_316025625.1">
    <property type="nucleotide sequence ID" value="NZ_JAWDIO010000002.1"/>
</dbReference>
<sequence length="47" mass="5179">MYKPELERRRFLQRLTAGALATTLASCSAPIAGHGLKALLDLFHAIR</sequence>
<gene>
    <name evidence="2" type="ORF">RS130_08660</name>
</gene>
<accession>A0ABU3SVI6</accession>